<dbReference type="Proteomes" id="UP001595823">
    <property type="component" value="Unassembled WGS sequence"/>
</dbReference>
<organism evidence="8 9">
    <name type="scientific">Salininema proteolyticum</name>
    <dbReference type="NCBI Taxonomy" id="1607685"/>
    <lineage>
        <taxon>Bacteria</taxon>
        <taxon>Bacillati</taxon>
        <taxon>Actinomycetota</taxon>
        <taxon>Actinomycetes</taxon>
        <taxon>Glycomycetales</taxon>
        <taxon>Glycomycetaceae</taxon>
        <taxon>Salininema</taxon>
    </lineage>
</organism>
<evidence type="ECO:0000256" key="4">
    <source>
        <dbReference type="ARBA" id="ARBA00022989"/>
    </source>
</evidence>
<dbReference type="InterPro" id="IPR036259">
    <property type="entry name" value="MFS_trans_sf"/>
</dbReference>
<dbReference type="RefSeq" id="WP_380623333.1">
    <property type="nucleotide sequence ID" value="NZ_JBHSDK010000024.1"/>
</dbReference>
<feature type="transmembrane region" description="Helical" evidence="7">
    <location>
        <begin position="406"/>
        <end position="425"/>
    </location>
</feature>
<dbReference type="Pfam" id="PF07690">
    <property type="entry name" value="MFS_1"/>
    <property type="match status" value="1"/>
</dbReference>
<evidence type="ECO:0000256" key="3">
    <source>
        <dbReference type="ARBA" id="ARBA00022692"/>
    </source>
</evidence>
<evidence type="ECO:0000256" key="6">
    <source>
        <dbReference type="SAM" id="MobiDB-lite"/>
    </source>
</evidence>
<evidence type="ECO:0000256" key="7">
    <source>
        <dbReference type="SAM" id="Phobius"/>
    </source>
</evidence>
<keyword evidence="5 7" id="KW-0472">Membrane</keyword>
<keyword evidence="3 7" id="KW-0812">Transmembrane</keyword>
<gene>
    <name evidence="8" type="ORF">ACFPET_17055</name>
</gene>
<feature type="transmembrane region" description="Helical" evidence="7">
    <location>
        <begin position="59"/>
        <end position="81"/>
    </location>
</feature>
<dbReference type="PANTHER" id="PTHR23513:SF11">
    <property type="entry name" value="STAPHYLOFERRIN A TRANSPORTER"/>
    <property type="match status" value="1"/>
</dbReference>
<dbReference type="EMBL" id="JBHSDK010000024">
    <property type="protein sequence ID" value="MFC4336913.1"/>
    <property type="molecule type" value="Genomic_DNA"/>
</dbReference>
<feature type="transmembrane region" description="Helical" evidence="7">
    <location>
        <begin position="29"/>
        <end position="53"/>
    </location>
</feature>
<feature type="transmembrane region" description="Helical" evidence="7">
    <location>
        <begin position="251"/>
        <end position="275"/>
    </location>
</feature>
<feature type="transmembrane region" description="Helical" evidence="7">
    <location>
        <begin position="341"/>
        <end position="363"/>
    </location>
</feature>
<sequence>MNDTTLQNGDRPDPGPPAPVDDPPASARYALFSSIFMIELGSSVTMVALPLLLLDSYGLSVAAGLAFAARMIPGVLFGPIVGDFIARKDPRKVAAVSAVGAAVLVAAVPWTTAIWQIQALGFCIGLCHMFAGPARLALRPRVLRKGRELEGNGQLVSVERLPGLIGPPLVGIAWVSVGFPVLFLADAAACLIAAFLVFLVPDGDTDAHGRDDRDDRRDGLLAALTSPLRKIRIAYRDSVKGMVGVVARDRFLLGLTLTGFFYVGAMAMGRLFLVQLADTSFPTVPGLYGYLLGAMAVGAVLGGLVVGKLRKIPNGWLYIAGNVLEAVAWAAVLYVGDPVLALGLMFFTGLTEALATAVFFAEAQKRIPERYAGHYYAALVPISDSFGVAGAVCGAALAAVSLNGTAWSIAALIALPVIATLRWYLPRSKTPTEQGDHD</sequence>
<keyword evidence="9" id="KW-1185">Reference proteome</keyword>
<evidence type="ECO:0000256" key="1">
    <source>
        <dbReference type="ARBA" id="ARBA00004651"/>
    </source>
</evidence>
<accession>A0ABV8U1D2</accession>
<evidence type="ECO:0000256" key="5">
    <source>
        <dbReference type="ARBA" id="ARBA00023136"/>
    </source>
</evidence>
<dbReference type="Gene3D" id="1.20.1250.20">
    <property type="entry name" value="MFS general substrate transporter like domains"/>
    <property type="match status" value="1"/>
</dbReference>
<feature type="transmembrane region" description="Helical" evidence="7">
    <location>
        <begin position="287"/>
        <end position="309"/>
    </location>
</feature>
<dbReference type="PANTHER" id="PTHR23513">
    <property type="entry name" value="INTEGRAL MEMBRANE EFFLUX PROTEIN-RELATED"/>
    <property type="match status" value="1"/>
</dbReference>
<feature type="region of interest" description="Disordered" evidence="6">
    <location>
        <begin position="1"/>
        <end position="22"/>
    </location>
</feature>
<evidence type="ECO:0000256" key="2">
    <source>
        <dbReference type="ARBA" id="ARBA00022475"/>
    </source>
</evidence>
<evidence type="ECO:0000313" key="9">
    <source>
        <dbReference type="Proteomes" id="UP001595823"/>
    </source>
</evidence>
<evidence type="ECO:0000313" key="8">
    <source>
        <dbReference type="EMBL" id="MFC4336913.1"/>
    </source>
</evidence>
<keyword evidence="4 7" id="KW-1133">Transmembrane helix</keyword>
<comment type="caution">
    <text evidence="8">The sequence shown here is derived from an EMBL/GenBank/DDBJ whole genome shotgun (WGS) entry which is preliminary data.</text>
</comment>
<reference evidence="9" key="1">
    <citation type="journal article" date="2019" name="Int. J. Syst. Evol. Microbiol.">
        <title>The Global Catalogue of Microorganisms (GCM) 10K type strain sequencing project: providing services to taxonomists for standard genome sequencing and annotation.</title>
        <authorList>
            <consortium name="The Broad Institute Genomics Platform"/>
            <consortium name="The Broad Institute Genome Sequencing Center for Infectious Disease"/>
            <person name="Wu L."/>
            <person name="Ma J."/>
        </authorList>
    </citation>
    <scope>NUCLEOTIDE SEQUENCE [LARGE SCALE GENOMIC DNA]</scope>
    <source>
        <strain evidence="9">IBRC-M 10908</strain>
    </source>
</reference>
<keyword evidence="2" id="KW-1003">Cell membrane</keyword>
<comment type="subcellular location">
    <subcellularLocation>
        <location evidence="1">Cell membrane</location>
        <topology evidence="1">Multi-pass membrane protein</topology>
    </subcellularLocation>
</comment>
<protein>
    <submittedName>
        <fullName evidence="8">MFS transporter</fullName>
    </submittedName>
</protein>
<name>A0ABV8U1D2_9ACTN</name>
<dbReference type="SUPFAM" id="SSF103473">
    <property type="entry name" value="MFS general substrate transporter"/>
    <property type="match status" value="1"/>
</dbReference>
<dbReference type="InterPro" id="IPR011701">
    <property type="entry name" value="MFS"/>
</dbReference>
<feature type="transmembrane region" description="Helical" evidence="7">
    <location>
        <begin position="181"/>
        <end position="200"/>
    </location>
</feature>
<feature type="transmembrane region" description="Helical" evidence="7">
    <location>
        <begin position="375"/>
        <end position="400"/>
    </location>
</feature>
<feature type="transmembrane region" description="Helical" evidence="7">
    <location>
        <begin position="316"/>
        <end position="335"/>
    </location>
</feature>
<dbReference type="CDD" id="cd06173">
    <property type="entry name" value="MFS_MefA_like"/>
    <property type="match status" value="1"/>
</dbReference>
<proteinExistence type="predicted"/>
<feature type="transmembrane region" description="Helical" evidence="7">
    <location>
        <begin position="93"/>
        <end position="111"/>
    </location>
</feature>